<dbReference type="AlphaFoldDB" id="A0A200RBB4"/>
<gene>
    <name evidence="3" type="ORF">BVC80_1667g31</name>
</gene>
<dbReference type="Pfam" id="PF13456">
    <property type="entry name" value="RVT_3"/>
    <property type="match status" value="1"/>
</dbReference>
<evidence type="ECO:0000259" key="2">
    <source>
        <dbReference type="Pfam" id="PF13966"/>
    </source>
</evidence>
<sequence>MFVFKCYHGIMATNAKLDSIIHHGDSYCPLCRSPLESLEHCIMFCPFARSVWFASPFSPFLFTCNPNLLLIDWITSWFSPPIGWHSDLGDWAALCATTSWFIWKARCKKVFDNVTPSPIHTSRSIRAYLSVYSLPMPTSAPNQSTPSTDPLGSRIWLPPRPGSIKINFDASFINYNEICGIGLVMRDSFGMCRMVKLLQCRAHSAEEAEALAALEAVKWANEHHLTDIIFEGDALPIIGSITSSTSTGRVGWRTRAHLQDIQLFTPSFSIFSFMFSYRSANAVADALAVKARTSASAVYEAEPPSFIFPFLSADLLHITEASAVI</sequence>
<evidence type="ECO:0000259" key="1">
    <source>
        <dbReference type="Pfam" id="PF13456"/>
    </source>
</evidence>
<reference evidence="3 4" key="1">
    <citation type="journal article" date="2017" name="Mol. Plant">
        <title>The Genome of Medicinal Plant Macleaya cordata Provides New Insights into Benzylisoquinoline Alkaloids Metabolism.</title>
        <authorList>
            <person name="Liu X."/>
            <person name="Liu Y."/>
            <person name="Huang P."/>
            <person name="Ma Y."/>
            <person name="Qing Z."/>
            <person name="Tang Q."/>
            <person name="Cao H."/>
            <person name="Cheng P."/>
            <person name="Zheng Y."/>
            <person name="Yuan Z."/>
            <person name="Zhou Y."/>
            <person name="Liu J."/>
            <person name="Tang Z."/>
            <person name="Zhuo Y."/>
            <person name="Zhang Y."/>
            <person name="Yu L."/>
            <person name="Huang J."/>
            <person name="Yang P."/>
            <person name="Peng Q."/>
            <person name="Zhang J."/>
            <person name="Jiang W."/>
            <person name="Zhang Z."/>
            <person name="Lin K."/>
            <person name="Ro D.K."/>
            <person name="Chen X."/>
            <person name="Xiong X."/>
            <person name="Shang Y."/>
            <person name="Huang S."/>
            <person name="Zeng J."/>
        </authorList>
    </citation>
    <scope>NUCLEOTIDE SEQUENCE [LARGE SCALE GENOMIC DNA]</scope>
    <source>
        <strain evidence="4">cv. BLH2017</strain>
        <tissue evidence="3">Root</tissue>
    </source>
</reference>
<feature type="domain" description="RNase H type-1" evidence="1">
    <location>
        <begin position="167"/>
        <end position="290"/>
    </location>
</feature>
<name>A0A200RBB4_MACCD</name>
<dbReference type="InterPro" id="IPR026960">
    <property type="entry name" value="RVT-Znf"/>
</dbReference>
<dbReference type="Gene3D" id="3.30.420.10">
    <property type="entry name" value="Ribonuclease H-like superfamily/Ribonuclease H"/>
    <property type="match status" value="1"/>
</dbReference>
<dbReference type="InParanoid" id="A0A200RBB4"/>
<accession>A0A200RBB4</accession>
<keyword evidence="4" id="KW-1185">Reference proteome</keyword>
<dbReference type="InterPro" id="IPR002156">
    <property type="entry name" value="RNaseH_domain"/>
</dbReference>
<dbReference type="Proteomes" id="UP000195402">
    <property type="component" value="Unassembled WGS sequence"/>
</dbReference>
<dbReference type="InterPro" id="IPR036397">
    <property type="entry name" value="RNaseH_sf"/>
</dbReference>
<dbReference type="PANTHER" id="PTHR47074">
    <property type="entry name" value="BNAC02G40300D PROTEIN"/>
    <property type="match status" value="1"/>
</dbReference>
<dbReference type="Pfam" id="PF13966">
    <property type="entry name" value="zf-RVT"/>
    <property type="match status" value="1"/>
</dbReference>
<comment type="caution">
    <text evidence="3">The sequence shown here is derived from an EMBL/GenBank/DDBJ whole genome shotgun (WGS) entry which is preliminary data.</text>
</comment>
<dbReference type="GO" id="GO:0004523">
    <property type="term" value="F:RNA-DNA hybrid ribonuclease activity"/>
    <property type="evidence" value="ECO:0007669"/>
    <property type="project" value="InterPro"/>
</dbReference>
<dbReference type="GO" id="GO:0003676">
    <property type="term" value="F:nucleic acid binding"/>
    <property type="evidence" value="ECO:0007669"/>
    <property type="project" value="InterPro"/>
</dbReference>
<feature type="domain" description="Reverse transcriptase zinc-binding" evidence="2">
    <location>
        <begin position="2"/>
        <end position="52"/>
    </location>
</feature>
<dbReference type="OrthoDB" id="1091291at2759"/>
<proteinExistence type="predicted"/>
<evidence type="ECO:0000313" key="4">
    <source>
        <dbReference type="Proteomes" id="UP000195402"/>
    </source>
</evidence>
<dbReference type="InterPro" id="IPR012337">
    <property type="entry name" value="RNaseH-like_sf"/>
</dbReference>
<dbReference type="SUPFAM" id="SSF53098">
    <property type="entry name" value="Ribonuclease H-like"/>
    <property type="match status" value="1"/>
</dbReference>
<evidence type="ECO:0000313" key="3">
    <source>
        <dbReference type="EMBL" id="OVA20001.1"/>
    </source>
</evidence>
<dbReference type="PANTHER" id="PTHR47074:SF61">
    <property type="entry name" value="RNASE H TYPE-1 DOMAIN-CONTAINING PROTEIN"/>
    <property type="match status" value="1"/>
</dbReference>
<protein>
    <recommendedName>
        <fullName evidence="5">RNase H type-1 domain-containing protein</fullName>
    </recommendedName>
</protein>
<organism evidence="3 4">
    <name type="scientific">Macleaya cordata</name>
    <name type="common">Five-seeded plume-poppy</name>
    <name type="synonym">Bocconia cordata</name>
    <dbReference type="NCBI Taxonomy" id="56857"/>
    <lineage>
        <taxon>Eukaryota</taxon>
        <taxon>Viridiplantae</taxon>
        <taxon>Streptophyta</taxon>
        <taxon>Embryophyta</taxon>
        <taxon>Tracheophyta</taxon>
        <taxon>Spermatophyta</taxon>
        <taxon>Magnoliopsida</taxon>
        <taxon>Ranunculales</taxon>
        <taxon>Papaveraceae</taxon>
        <taxon>Papaveroideae</taxon>
        <taxon>Macleaya</taxon>
    </lineage>
</organism>
<dbReference type="EMBL" id="MVGT01000150">
    <property type="protein sequence ID" value="OVA20001.1"/>
    <property type="molecule type" value="Genomic_DNA"/>
</dbReference>
<evidence type="ECO:0008006" key="5">
    <source>
        <dbReference type="Google" id="ProtNLM"/>
    </source>
</evidence>
<dbReference type="InterPro" id="IPR052929">
    <property type="entry name" value="RNase_H-like_EbsB-rel"/>
</dbReference>